<protein>
    <submittedName>
        <fullName evidence="1">Uncharacterized protein</fullName>
    </submittedName>
</protein>
<evidence type="ECO:0000313" key="1">
    <source>
        <dbReference type="EMBL" id="CZT09163.1"/>
    </source>
</evidence>
<organism evidence="1 2">
    <name type="scientific">Rhynchosporium agropyri</name>
    <dbReference type="NCBI Taxonomy" id="914238"/>
    <lineage>
        <taxon>Eukaryota</taxon>
        <taxon>Fungi</taxon>
        <taxon>Dikarya</taxon>
        <taxon>Ascomycota</taxon>
        <taxon>Pezizomycotina</taxon>
        <taxon>Leotiomycetes</taxon>
        <taxon>Helotiales</taxon>
        <taxon>Ploettnerulaceae</taxon>
        <taxon>Rhynchosporium</taxon>
    </lineage>
</organism>
<reference evidence="2" key="1">
    <citation type="submission" date="2016-03" db="EMBL/GenBank/DDBJ databases">
        <authorList>
            <person name="Guldener U."/>
        </authorList>
    </citation>
    <scope>NUCLEOTIDE SEQUENCE [LARGE SCALE GENOMIC DNA]</scope>
    <source>
        <strain evidence="2">04CH-RAC-A.6.1</strain>
    </source>
</reference>
<proteinExistence type="predicted"/>
<dbReference type="Proteomes" id="UP000178912">
    <property type="component" value="Unassembled WGS sequence"/>
</dbReference>
<evidence type="ECO:0000313" key="2">
    <source>
        <dbReference type="Proteomes" id="UP000178912"/>
    </source>
</evidence>
<sequence length="35" mass="4061">MSSAYLQVFKGDMDASKKWRLQSNRSSKLLPTTVW</sequence>
<name>A0A1E1LF66_9HELO</name>
<keyword evidence="2" id="KW-1185">Reference proteome</keyword>
<dbReference type="AlphaFoldDB" id="A0A1E1LF66"/>
<gene>
    <name evidence="1" type="ORF">RAG0_14023</name>
</gene>
<dbReference type="EMBL" id="FJUX01000112">
    <property type="protein sequence ID" value="CZT09163.1"/>
    <property type="molecule type" value="Genomic_DNA"/>
</dbReference>
<accession>A0A1E1LF66</accession>